<accession>A0A7I4Z280</accession>
<name>A0A7I4Z280_HAECO</name>
<dbReference type="OrthoDB" id="5835668at2759"/>
<sequence>REKKMIGKENDVCIKLVEYSRNGRVFRKWSYERLGERVKGTKWQDPSCPCDKADRITEENELKGKDHLHERSSGSPLARTLKQQRVVRQERDMEKEEEAITKILKMQAEMERKREVNIKRDKQKFEQRFDQFDKRNKGDSYNEITYQPTRKDIKVRRSRTSGTSVGGDQPVTWEESCDLKIERHSDQEDTKEHLVIHRRHRKTHSRPHHVHDKDPTRRSLPK</sequence>
<feature type="region of interest" description="Disordered" evidence="1">
    <location>
        <begin position="134"/>
        <end position="171"/>
    </location>
</feature>
<dbReference type="AlphaFoldDB" id="A0A7I4Z280"/>
<feature type="compositionally biased region" description="Basic and acidic residues" evidence="1">
    <location>
        <begin position="183"/>
        <end position="195"/>
    </location>
</feature>
<dbReference type="Proteomes" id="UP000025227">
    <property type="component" value="Unplaced"/>
</dbReference>
<dbReference type="OMA" id="WEESCDL"/>
<evidence type="ECO:0000313" key="2">
    <source>
        <dbReference type="Proteomes" id="UP000025227"/>
    </source>
</evidence>
<evidence type="ECO:0000256" key="1">
    <source>
        <dbReference type="SAM" id="MobiDB-lite"/>
    </source>
</evidence>
<feature type="compositionally biased region" description="Basic and acidic residues" evidence="1">
    <location>
        <begin position="59"/>
        <end position="72"/>
    </location>
</feature>
<reference evidence="3" key="1">
    <citation type="submission" date="2020-12" db="UniProtKB">
        <authorList>
            <consortium name="WormBaseParasite"/>
        </authorList>
    </citation>
    <scope>IDENTIFICATION</scope>
    <source>
        <strain evidence="3">MHco3</strain>
    </source>
</reference>
<proteinExistence type="predicted"/>
<protein>
    <submittedName>
        <fullName evidence="3">Coiled-coil domain-containing protein</fullName>
    </submittedName>
</protein>
<feature type="region of interest" description="Disordered" evidence="1">
    <location>
        <begin position="183"/>
        <end position="222"/>
    </location>
</feature>
<feature type="compositionally biased region" description="Basic and acidic residues" evidence="1">
    <location>
        <begin position="211"/>
        <end position="222"/>
    </location>
</feature>
<dbReference type="WBParaSite" id="HCON_00162535-00001">
    <property type="protein sequence ID" value="HCON_00162535-00001"/>
    <property type="gene ID" value="HCON_00162535"/>
</dbReference>
<organism evidence="2 3">
    <name type="scientific">Haemonchus contortus</name>
    <name type="common">Barber pole worm</name>
    <dbReference type="NCBI Taxonomy" id="6289"/>
    <lineage>
        <taxon>Eukaryota</taxon>
        <taxon>Metazoa</taxon>
        <taxon>Ecdysozoa</taxon>
        <taxon>Nematoda</taxon>
        <taxon>Chromadorea</taxon>
        <taxon>Rhabditida</taxon>
        <taxon>Rhabditina</taxon>
        <taxon>Rhabditomorpha</taxon>
        <taxon>Strongyloidea</taxon>
        <taxon>Trichostrongylidae</taxon>
        <taxon>Haemonchus</taxon>
    </lineage>
</organism>
<evidence type="ECO:0000313" key="3">
    <source>
        <dbReference type="WBParaSite" id="HCON_00162535-00001"/>
    </source>
</evidence>
<feature type="compositionally biased region" description="Basic residues" evidence="1">
    <location>
        <begin position="196"/>
        <end position="210"/>
    </location>
</feature>
<feature type="region of interest" description="Disordered" evidence="1">
    <location>
        <begin position="59"/>
        <end position="93"/>
    </location>
</feature>
<keyword evidence="2" id="KW-1185">Reference proteome</keyword>